<reference evidence="3" key="1">
    <citation type="submission" date="2016-10" db="EMBL/GenBank/DDBJ databases">
        <authorList>
            <person name="Varghese N."/>
            <person name="Submissions S."/>
        </authorList>
    </citation>
    <scope>NUCLEOTIDE SEQUENCE [LARGE SCALE GENOMIC DNA]</scope>
    <source>
        <strain evidence="3">Mob M</strain>
    </source>
</reference>
<evidence type="ECO:0000256" key="1">
    <source>
        <dbReference type="SAM" id="Phobius"/>
    </source>
</evidence>
<dbReference type="Proteomes" id="UP000198535">
    <property type="component" value="Unassembled WGS sequence"/>
</dbReference>
<gene>
    <name evidence="2" type="ORF">SAMN04488696_2929</name>
</gene>
<proteinExistence type="predicted"/>
<sequence>MSSMKKSVQNINILMLILLLIITTPAVCSAGINGIEISAMEITPLPAEPGDDVTLKIRVTNNGVETIEDFSVKIDVEYPFYLKSESNNFENKRILNVGSSVDNIYYLTVDPNAISGTYPIEFDVYVNDVVLNPPDNNVYVQVIGRPDLIIKANAIDNVAPGDIFPLKISVDNVGTGMAKNVKVISESENILILGSNIELIDRIMPAETSEIEYDFIAKNDLDPDAHQFPIVLKYIDEQGTNYTLTYNIGINILNRAEIGIQSIKITPTQITPIDEVYIAGIIENTGNGDAKKVVLELENEDRSYKSFIGELKSDDDAPFYFYIDPGATGNKDLNITINYTDDFGSYELEQSIPIEVERPKTNMILVISLLIIIAIPVAYIVYKRRRGENAEQ</sequence>
<keyword evidence="1" id="KW-1133">Transmembrane helix</keyword>
<dbReference type="EMBL" id="FOUJ01000009">
    <property type="protein sequence ID" value="SFM93666.1"/>
    <property type="molecule type" value="Genomic_DNA"/>
</dbReference>
<keyword evidence="3" id="KW-1185">Reference proteome</keyword>
<evidence type="ECO:0000313" key="2">
    <source>
        <dbReference type="EMBL" id="SFM93666.1"/>
    </source>
</evidence>
<dbReference type="STRING" id="487685.SAMN04488696_2929"/>
<name>A0A1I4UXM2_9EURY</name>
<keyword evidence="1" id="KW-0472">Membrane</keyword>
<evidence type="ECO:0000313" key="3">
    <source>
        <dbReference type="Proteomes" id="UP000198535"/>
    </source>
</evidence>
<dbReference type="PANTHER" id="PTHR35902:SF3">
    <property type="entry name" value="NPCBM-ASSOCIATED, NEW3 DOMAIN OF ALPHA-GALACTOSIDASE"/>
    <property type="match status" value="1"/>
</dbReference>
<dbReference type="Gene3D" id="2.60.40.10">
    <property type="entry name" value="Immunoglobulins"/>
    <property type="match status" value="1"/>
</dbReference>
<dbReference type="InterPro" id="IPR013783">
    <property type="entry name" value="Ig-like_fold"/>
</dbReference>
<dbReference type="PANTHER" id="PTHR35902">
    <property type="entry name" value="S-LAYER DOMAIN-LIKE PROTEIN-RELATED"/>
    <property type="match status" value="1"/>
</dbReference>
<dbReference type="AlphaFoldDB" id="A0A1I4UXM2"/>
<organism evidence="2 3">
    <name type="scientific">Methanolobus profundi</name>
    <dbReference type="NCBI Taxonomy" id="487685"/>
    <lineage>
        <taxon>Archaea</taxon>
        <taxon>Methanobacteriati</taxon>
        <taxon>Methanobacteriota</taxon>
        <taxon>Stenosarchaea group</taxon>
        <taxon>Methanomicrobia</taxon>
        <taxon>Methanosarcinales</taxon>
        <taxon>Methanosarcinaceae</taxon>
        <taxon>Methanolobus</taxon>
    </lineage>
</organism>
<accession>A0A1I4UXM2</accession>
<protein>
    <submittedName>
        <fullName evidence="2">Uncharacterized conserved protein</fullName>
    </submittedName>
</protein>
<feature type="transmembrane region" description="Helical" evidence="1">
    <location>
        <begin position="363"/>
        <end position="382"/>
    </location>
</feature>
<keyword evidence="1" id="KW-0812">Transmembrane</keyword>